<evidence type="ECO:0000256" key="2">
    <source>
        <dbReference type="SAM" id="SignalP"/>
    </source>
</evidence>
<dbReference type="EMBL" id="ASPP01020170">
    <property type="protein sequence ID" value="ETO14192.1"/>
    <property type="molecule type" value="Genomic_DNA"/>
</dbReference>
<organism evidence="3 4">
    <name type="scientific">Reticulomyxa filosa</name>
    <dbReference type="NCBI Taxonomy" id="46433"/>
    <lineage>
        <taxon>Eukaryota</taxon>
        <taxon>Sar</taxon>
        <taxon>Rhizaria</taxon>
        <taxon>Retaria</taxon>
        <taxon>Foraminifera</taxon>
        <taxon>Monothalamids</taxon>
        <taxon>Reticulomyxidae</taxon>
        <taxon>Reticulomyxa</taxon>
    </lineage>
</organism>
<keyword evidence="2" id="KW-0732">Signal</keyword>
<evidence type="ECO:0000256" key="1">
    <source>
        <dbReference type="SAM" id="Coils"/>
    </source>
</evidence>
<keyword evidence="4" id="KW-1185">Reference proteome</keyword>
<dbReference type="Proteomes" id="UP000023152">
    <property type="component" value="Unassembled WGS sequence"/>
</dbReference>
<feature type="signal peptide" evidence="2">
    <location>
        <begin position="1"/>
        <end position="21"/>
    </location>
</feature>
<protein>
    <submittedName>
        <fullName evidence="3">Uncharacterized protein</fullName>
    </submittedName>
</protein>
<accession>X6ML58</accession>
<sequence>MHMMRVCIACLFLMEVKSVRSDLIVLPGEGSANKGASAMSSPTTTVAATATSVGVTATVSASTGGSTGASANVGVAIGTGASVAAADDLLSDLTSGDVVGAFASGPDGPERVKQENETLKQELEQYRSQVENMTERVSQMKKEKNKLSIADVETKIKREIDIEKKKITDIFRIEIQNLKNHIKDLKPLLKAQSAVKNVPVEEKKSEEKEEEKQEFKQEFCLFKKKQTFFKEWEDKVGIDIERKVLQGLGAEQERGQIRFKHIHVHRHEFKHIHTNIHIHIDEEMIKEIPNIDEKFKHKHTVRHTISHTNSQYLVPKRWFQR</sequence>
<gene>
    <name evidence="3" type="ORF">RFI_23179</name>
</gene>
<proteinExistence type="predicted"/>
<reference evidence="3 4" key="1">
    <citation type="journal article" date="2013" name="Curr. Biol.">
        <title>The Genome of the Foraminiferan Reticulomyxa filosa.</title>
        <authorList>
            <person name="Glockner G."/>
            <person name="Hulsmann N."/>
            <person name="Schleicher M."/>
            <person name="Noegel A.A."/>
            <person name="Eichinger L."/>
            <person name="Gallinger C."/>
            <person name="Pawlowski J."/>
            <person name="Sierra R."/>
            <person name="Euteneuer U."/>
            <person name="Pillet L."/>
            <person name="Moustafa A."/>
            <person name="Platzer M."/>
            <person name="Groth M."/>
            <person name="Szafranski K."/>
            <person name="Schliwa M."/>
        </authorList>
    </citation>
    <scope>NUCLEOTIDE SEQUENCE [LARGE SCALE GENOMIC DNA]</scope>
</reference>
<feature type="coiled-coil region" evidence="1">
    <location>
        <begin position="109"/>
        <end position="150"/>
    </location>
</feature>
<dbReference type="AlphaFoldDB" id="X6ML58"/>
<keyword evidence="1" id="KW-0175">Coiled coil</keyword>
<evidence type="ECO:0000313" key="3">
    <source>
        <dbReference type="EMBL" id="ETO14192.1"/>
    </source>
</evidence>
<comment type="caution">
    <text evidence="3">The sequence shown here is derived from an EMBL/GenBank/DDBJ whole genome shotgun (WGS) entry which is preliminary data.</text>
</comment>
<feature type="chain" id="PRO_5004975552" evidence="2">
    <location>
        <begin position="22"/>
        <end position="321"/>
    </location>
</feature>
<name>X6ML58_RETFI</name>
<evidence type="ECO:0000313" key="4">
    <source>
        <dbReference type="Proteomes" id="UP000023152"/>
    </source>
</evidence>